<dbReference type="CDD" id="cd01651">
    <property type="entry name" value="RT_G2_intron"/>
    <property type="match status" value="1"/>
</dbReference>
<comment type="similarity">
    <text evidence="10">Belongs to the CRISPR-associated endonuclease Cas1 family.</text>
</comment>
<evidence type="ECO:0000256" key="8">
    <source>
        <dbReference type="ARBA" id="ARBA00023211"/>
    </source>
</evidence>
<dbReference type="InterPro" id="IPR002729">
    <property type="entry name" value="CRISPR-assoc_Cas1"/>
</dbReference>
<sequence>MDKLNSDTLPIFLREFVAYHLRVRFVAQKDVAFQSKWYFLPRFALGNALKKSQDFSHLYTTLFKPQATEHKGELESSSSRLVIRVDKPYRHNLTQQEPVDLYITVVSREESLVKDFLQFLPEWQDYNFFQEHTLRYKSYQLLNAQNNKYENELPLSKAKLGLEFFRRHAPQWSETLAIRFLTPTTLKIDQIFTDYIPFSRLMNRVSRRLYDLYIQESAPSTPSLAPFIFEEKDDQLLSQISIPHKPTIKEKRQYDMSGILGQLYYQTSYHPIAALMLSMAHWVHIGNHTVVGNGQIIAEQCDTSLYQTWLSSIAQDTHSPLKKAELENLLEALHSLSYIPSVAHAIHIPKSDGSYRTLSIPSPIDLYLQRNLINVLYPIIDKTNSPQSYAYRKGKGALEAIKQVELLKRKLGKKYYVVRCDIDNFFDSIPIEQLMGMFQNITRDPLLSRMVRLWIKSGVVDNKSHFHPHLQGLPQGSPLSPLLSNFYLTDTDRYISNNITEYFIRYADDILLFIPEHSDPLSSLQALSNHLKNQKKLSLNKDFIVTEINSEFSFLGISFSSEGQKEMSKNKKEKLERKISMSLYQDPVEFSALEKSIKGISQYYKKLVSKVDVEFIDEKAASVYTPFIARIENKAERKKAIEKLSKVGFLSPSKGKYLLQKGVNKWANSITSVPRVDKETTVLKKQFKKYLREQEDIFDFVVSEAGAFIGLNRNYLVVKKFGNTICKHPAHQVEQISIIAPGVSFSSHVTNYCHKKNIRIIYYKATGEAYASVGSMNSILPSHMKAQMSLPENRIREFSSALVHNKIKNQTKLLKYYQKYFRKEEELCQYLQQSIEQLNAIEKLSISGNTVEQFRQNAMLIEARGAKIYWNAFALLIQRTGHIFDGRVQQGASDIVNQMLNYGYAILQSYVMRTIDLWQLNPNIGILHSTQDNKPALCFDLMEQYRSFVVDRSILALLSKKEEVRQEKSGLLDIQTRTRIISKIKERWCSPEYFRTGQKTLSEIMTLQTKNVRDFCLKKENKIKFYTPKW</sequence>
<evidence type="ECO:0000256" key="6">
    <source>
        <dbReference type="ARBA" id="ARBA00023118"/>
    </source>
</evidence>
<keyword evidence="1 10" id="KW-0540">Nuclease</keyword>
<dbReference type="EMBL" id="JQZW01000017">
    <property type="protein sequence ID" value="KGN97180.1"/>
    <property type="molecule type" value="Genomic_DNA"/>
</dbReference>
<keyword evidence="7 10" id="KW-0238">DNA-binding</keyword>
<keyword evidence="2 10" id="KW-0479">Metal-binding</keyword>
<dbReference type="OrthoDB" id="9803119at2"/>
<dbReference type="Gene3D" id="3.30.70.1900">
    <property type="match status" value="1"/>
</dbReference>
<dbReference type="eggNOG" id="COG3344">
    <property type="taxonomic scope" value="Bacteria"/>
</dbReference>
<dbReference type="Pfam" id="PF01867">
    <property type="entry name" value="Cas_Cas1"/>
    <property type="match status" value="1"/>
</dbReference>
<dbReference type="NCBIfam" id="TIGR00287">
    <property type="entry name" value="cas1"/>
    <property type="match status" value="1"/>
</dbReference>
<dbReference type="GO" id="GO:0046872">
    <property type="term" value="F:metal ion binding"/>
    <property type="evidence" value="ECO:0007669"/>
    <property type="project" value="UniProtKB-UniRule"/>
</dbReference>
<organism evidence="12 13">
    <name type="scientific">Porphyromonas gingivicanis</name>
    <dbReference type="NCBI Taxonomy" id="266762"/>
    <lineage>
        <taxon>Bacteria</taxon>
        <taxon>Pseudomonadati</taxon>
        <taxon>Bacteroidota</taxon>
        <taxon>Bacteroidia</taxon>
        <taxon>Bacteroidales</taxon>
        <taxon>Porphyromonadaceae</taxon>
        <taxon>Porphyromonas</taxon>
    </lineage>
</organism>
<evidence type="ECO:0000256" key="2">
    <source>
        <dbReference type="ARBA" id="ARBA00022723"/>
    </source>
</evidence>
<dbReference type="InterPro" id="IPR042211">
    <property type="entry name" value="CRISPR-assoc_Cas1_N"/>
</dbReference>
<comment type="cofactor">
    <cofactor evidence="10">
        <name>Mg(2+)</name>
        <dbReference type="ChEBI" id="CHEBI:18420"/>
    </cofactor>
    <cofactor evidence="10">
        <name>Mn(2+)</name>
        <dbReference type="ChEBI" id="CHEBI:29035"/>
    </cofactor>
</comment>
<feature type="domain" description="Reverse transcriptase" evidence="11">
    <location>
        <begin position="327"/>
        <end position="559"/>
    </location>
</feature>
<evidence type="ECO:0000256" key="5">
    <source>
        <dbReference type="ARBA" id="ARBA00022842"/>
    </source>
</evidence>
<dbReference type="GO" id="GO:0043571">
    <property type="term" value="P:maintenance of CRISPR repeat elements"/>
    <property type="evidence" value="ECO:0007669"/>
    <property type="project" value="UniProtKB-UniRule"/>
</dbReference>
<comment type="caution">
    <text evidence="12">The sequence shown here is derived from an EMBL/GenBank/DDBJ whole genome shotgun (WGS) entry which is preliminary data.</text>
</comment>
<dbReference type="HAMAP" id="MF_01470">
    <property type="entry name" value="Cas1"/>
    <property type="match status" value="1"/>
</dbReference>
<dbReference type="Gene3D" id="3.100.10.20">
    <property type="entry name" value="CRISPR-associated endonuclease Cas1, N-terminal domain"/>
    <property type="match status" value="1"/>
</dbReference>
<evidence type="ECO:0000313" key="13">
    <source>
        <dbReference type="Proteomes" id="UP000030134"/>
    </source>
</evidence>
<dbReference type="Pfam" id="PF00078">
    <property type="entry name" value="RVT_1"/>
    <property type="match status" value="1"/>
</dbReference>
<dbReference type="InterPro" id="IPR043502">
    <property type="entry name" value="DNA/RNA_pol_sf"/>
</dbReference>
<keyword evidence="13" id="KW-1185">Reference proteome</keyword>
<protein>
    <recommendedName>
        <fullName evidence="10">CRISPR-associated endonuclease Cas1</fullName>
        <ecNumber evidence="10">3.1.-.-</ecNumber>
    </recommendedName>
</protein>
<dbReference type="InterPro" id="IPR050646">
    <property type="entry name" value="Cas1"/>
</dbReference>
<dbReference type="eggNOG" id="COG1518">
    <property type="taxonomic scope" value="Bacteria"/>
</dbReference>
<dbReference type="Pfam" id="PF10040">
    <property type="entry name" value="CRISPR_Cas6"/>
    <property type="match status" value="1"/>
</dbReference>
<proteinExistence type="inferred from homology"/>
<feature type="binding site" evidence="10">
    <location>
        <position position="943"/>
    </location>
    <ligand>
        <name>Mn(2+)</name>
        <dbReference type="ChEBI" id="CHEBI:29035"/>
    </ligand>
</feature>
<keyword evidence="6 10" id="KW-0051">Antiviral defense</keyword>
<evidence type="ECO:0000256" key="7">
    <source>
        <dbReference type="ARBA" id="ARBA00023125"/>
    </source>
</evidence>
<evidence type="ECO:0000259" key="11">
    <source>
        <dbReference type="PROSITE" id="PS50878"/>
    </source>
</evidence>
<dbReference type="STRING" id="266762.HQ36_08185"/>
<gene>
    <name evidence="10" type="primary">cas1</name>
    <name evidence="12" type="ORF">HQ36_08185</name>
</gene>
<dbReference type="CDD" id="cd09634">
    <property type="entry name" value="Cas1_I-II-III"/>
    <property type="match status" value="1"/>
</dbReference>
<feature type="binding site" evidence="10">
    <location>
        <position position="928"/>
    </location>
    <ligand>
        <name>Mn(2+)</name>
        <dbReference type="ChEBI" id="CHEBI:29035"/>
    </ligand>
</feature>
<dbReference type="RefSeq" id="WP_036885018.1">
    <property type="nucleotide sequence ID" value="NZ_JQZW01000017.1"/>
</dbReference>
<keyword evidence="5 10" id="KW-0460">Magnesium</keyword>
<evidence type="ECO:0000256" key="9">
    <source>
        <dbReference type="ARBA" id="ARBA00038592"/>
    </source>
</evidence>
<evidence type="ECO:0000256" key="4">
    <source>
        <dbReference type="ARBA" id="ARBA00022801"/>
    </source>
</evidence>
<dbReference type="PANTHER" id="PTHR34353:SF2">
    <property type="entry name" value="CRISPR-ASSOCIATED ENDONUCLEASE CAS1 1"/>
    <property type="match status" value="1"/>
</dbReference>
<feature type="binding site" evidence="10">
    <location>
        <position position="862"/>
    </location>
    <ligand>
        <name>Mn(2+)</name>
        <dbReference type="ChEBI" id="CHEBI:29035"/>
    </ligand>
</feature>
<keyword evidence="4 10" id="KW-0378">Hydrolase</keyword>
<evidence type="ECO:0000256" key="1">
    <source>
        <dbReference type="ARBA" id="ARBA00022722"/>
    </source>
</evidence>
<comment type="subunit">
    <text evidence="9 10">Homodimer, forms a heterotetramer with a Cas2 homodimer.</text>
</comment>
<dbReference type="GO" id="GO:0003677">
    <property type="term" value="F:DNA binding"/>
    <property type="evidence" value="ECO:0007669"/>
    <property type="project" value="UniProtKB-KW"/>
</dbReference>
<keyword evidence="8 10" id="KW-0464">Manganese</keyword>
<accession>A0A0A2G491</accession>
<comment type="function">
    <text evidence="10">CRISPR (clustered regularly interspaced short palindromic repeat), is an adaptive immune system that provides protection against mobile genetic elements (viruses, transposable elements and conjugative plasmids). CRISPR clusters contain spacers, sequences complementary to antecedent mobile elements, and target invading nucleic acids. CRISPR clusters are transcribed and processed into CRISPR RNA (crRNA). Acts as a dsDNA endonuclease. Involved in the integration of spacer DNA into the CRISPR cassette.</text>
</comment>
<dbReference type="PROSITE" id="PS50878">
    <property type="entry name" value="RT_POL"/>
    <property type="match status" value="1"/>
</dbReference>
<dbReference type="InterPro" id="IPR000477">
    <property type="entry name" value="RT_dom"/>
</dbReference>
<dbReference type="PANTHER" id="PTHR34353">
    <property type="entry name" value="CRISPR-ASSOCIATED ENDONUCLEASE CAS1 1"/>
    <property type="match status" value="1"/>
</dbReference>
<dbReference type="AlphaFoldDB" id="A0A0A2G491"/>
<dbReference type="Gene3D" id="1.20.120.920">
    <property type="entry name" value="CRISPR-associated endonuclease Cas1, C-terminal domain"/>
    <property type="match status" value="1"/>
</dbReference>
<evidence type="ECO:0000313" key="12">
    <source>
        <dbReference type="EMBL" id="KGN97180.1"/>
    </source>
</evidence>
<dbReference type="Proteomes" id="UP000030134">
    <property type="component" value="Unassembled WGS sequence"/>
</dbReference>
<dbReference type="GO" id="GO:0004519">
    <property type="term" value="F:endonuclease activity"/>
    <property type="evidence" value="ECO:0007669"/>
    <property type="project" value="UniProtKB-UniRule"/>
</dbReference>
<dbReference type="InterPro" id="IPR042206">
    <property type="entry name" value="CRISPR-assoc_Cas1_C"/>
</dbReference>
<evidence type="ECO:0000256" key="3">
    <source>
        <dbReference type="ARBA" id="ARBA00022759"/>
    </source>
</evidence>
<dbReference type="SUPFAM" id="SSF56672">
    <property type="entry name" value="DNA/RNA polymerases"/>
    <property type="match status" value="1"/>
</dbReference>
<dbReference type="GO" id="GO:0016787">
    <property type="term" value="F:hydrolase activity"/>
    <property type="evidence" value="ECO:0007669"/>
    <property type="project" value="UniProtKB-KW"/>
</dbReference>
<keyword evidence="3 10" id="KW-0255">Endonuclease</keyword>
<name>A0A0A2G491_9PORP</name>
<dbReference type="EC" id="3.1.-.-" evidence="10"/>
<reference evidence="12 13" key="1">
    <citation type="submission" date="2014-08" db="EMBL/GenBank/DDBJ databases">
        <title>Porphyromonas gingivicanis strain:COT-022_OH1391 Genome sequencing.</title>
        <authorList>
            <person name="Wallis C."/>
            <person name="Deusch O."/>
            <person name="O'Flynn C."/>
            <person name="Davis I."/>
            <person name="Jospin G."/>
            <person name="Darling A.E."/>
            <person name="Coil D.A."/>
            <person name="Alexiev A."/>
            <person name="Horsfall A."/>
            <person name="Kirkwood N."/>
            <person name="Harris S."/>
            <person name="Eisen J.A."/>
        </authorList>
    </citation>
    <scope>NUCLEOTIDE SEQUENCE [LARGE SCALE GENOMIC DNA]</scope>
    <source>
        <strain evidence="13">COT-022 OH1391</strain>
    </source>
</reference>
<evidence type="ECO:0000256" key="10">
    <source>
        <dbReference type="HAMAP-Rule" id="MF_01470"/>
    </source>
</evidence>
<dbReference type="GO" id="GO:0051607">
    <property type="term" value="P:defense response to virus"/>
    <property type="evidence" value="ECO:0007669"/>
    <property type="project" value="UniProtKB-UniRule"/>
</dbReference>
<dbReference type="InterPro" id="IPR019267">
    <property type="entry name" value="CRISPR-assoc_Cas6_C"/>
</dbReference>